<evidence type="ECO:0000313" key="3">
    <source>
        <dbReference type="Proteomes" id="UP000502165"/>
    </source>
</evidence>
<protein>
    <submittedName>
        <fullName evidence="2">Uncharacterized protein</fullName>
    </submittedName>
</protein>
<keyword evidence="1" id="KW-0812">Transmembrane</keyword>
<evidence type="ECO:0000256" key="1">
    <source>
        <dbReference type="SAM" id="Phobius"/>
    </source>
</evidence>
<reference evidence="2" key="1">
    <citation type="journal article" date="2018" name="Nature">
        <title>The evolutionary history of vertebrate RNA viruses.</title>
        <authorList>
            <person name="Shi M."/>
            <person name="Lin X.D."/>
            <person name="Chen X."/>
            <person name="Tian J.H."/>
            <person name="Chen L.J."/>
            <person name="Li K."/>
            <person name="Wang W."/>
            <person name="Eden J.S."/>
            <person name="Shen J.J."/>
            <person name="Liu L."/>
            <person name="Holmes E.C."/>
            <person name="Zhang Y.Z."/>
        </authorList>
    </citation>
    <scope>NUCLEOTIDE SEQUENCE [LARGE SCALE GENOMIC DNA]</scope>
    <source>
        <strain evidence="2">LPSF30546</strain>
    </source>
</reference>
<keyword evidence="3" id="KW-1185">Reference proteome</keyword>
<keyword evidence="1" id="KW-1133">Transmembrane helix</keyword>
<name>A0A2P1GN02_9NIDO</name>
<dbReference type="EMBL" id="MG600030">
    <property type="protein sequence ID" value="AVM87348.1"/>
    <property type="molecule type" value="Genomic_RNA"/>
</dbReference>
<organism evidence="2">
    <name type="scientific">Guangdong red-banded snake-Lycodon rufozonatus-torovirus LPSF30546</name>
    <dbReference type="NCBI Taxonomy" id="2847099"/>
    <lineage>
        <taxon>Viruses</taxon>
        <taxon>Riboviria</taxon>
        <taxon>Orthornavirae</taxon>
        <taxon>Pisuviricota</taxon>
        <taxon>Pisoniviricetes</taxon>
        <taxon>Nidovirales</taxon>
        <taxon>Tornidovirineae</taxon>
        <taxon>Tobaniviridae</taxon>
        <taxon>Serpentovirinae</taxon>
        <taxon>Lyctovirus</taxon>
        <taxon>Rebatovirus</taxon>
        <taxon>Lyctovirus lycodontis</taxon>
        <taxon>Lycodon tobanivirus 1</taxon>
    </lineage>
</organism>
<accession>A0A2P1GN02</accession>
<evidence type="ECO:0000313" key="2">
    <source>
        <dbReference type="EMBL" id="AVM87348.1"/>
    </source>
</evidence>
<sequence length="227" mass="24520">MLFMLSPLTIFLFVPIVVSTMATNSTPTATTSAVTPCPTTLQVQPPSVTLVNCTCTVGLCAIDKTSVSQVFGAMYEKNGMYYFGVSVVVVASNFTLNSTCHSGIVEKSDVYTIPINDSCQLQIPGQFFKYTGDNPTFTSQPISLCPTTAQIQNPLPVVNVTPVIEGFLDKQVKCQNFSYLAQAIAKGPGGGDIFLISIATMLLVLGMLLFWCCCLPQKTKKSTNKYY</sequence>
<proteinExistence type="predicted"/>
<keyword evidence="1" id="KW-0472">Membrane</keyword>
<feature type="transmembrane region" description="Helical" evidence="1">
    <location>
        <begin position="193"/>
        <end position="215"/>
    </location>
</feature>
<dbReference type="Proteomes" id="UP000502165">
    <property type="component" value="Segment"/>
</dbReference>